<proteinExistence type="predicted"/>
<dbReference type="Proteomes" id="UP000186922">
    <property type="component" value="Unassembled WGS sequence"/>
</dbReference>
<dbReference type="AlphaFoldDB" id="A0A1D1VTU6"/>
<comment type="caution">
    <text evidence="2">The sequence shown here is derived from an EMBL/GenBank/DDBJ whole genome shotgun (WGS) entry which is preliminary data.</text>
</comment>
<feature type="compositionally biased region" description="Polar residues" evidence="1">
    <location>
        <begin position="1"/>
        <end position="13"/>
    </location>
</feature>
<evidence type="ECO:0000256" key="1">
    <source>
        <dbReference type="SAM" id="MobiDB-lite"/>
    </source>
</evidence>
<feature type="region of interest" description="Disordered" evidence="1">
    <location>
        <begin position="1"/>
        <end position="45"/>
    </location>
</feature>
<protein>
    <submittedName>
        <fullName evidence="2">Uncharacterized protein</fullName>
    </submittedName>
</protein>
<evidence type="ECO:0000313" key="2">
    <source>
        <dbReference type="EMBL" id="GAV03643.1"/>
    </source>
</evidence>
<keyword evidence="3" id="KW-1185">Reference proteome</keyword>
<dbReference type="EMBL" id="BDGG01000009">
    <property type="protein sequence ID" value="GAV03643.1"/>
    <property type="molecule type" value="Genomic_DNA"/>
</dbReference>
<gene>
    <name evidence="2" type="primary">RvY_14038-1</name>
    <name evidence="2" type="synonym">RvY_14038.1</name>
    <name evidence="2" type="ORF">RvY_14038</name>
</gene>
<evidence type="ECO:0000313" key="3">
    <source>
        <dbReference type="Proteomes" id="UP000186922"/>
    </source>
</evidence>
<sequence>MGASSGKNANALQESRGKDGRSNFRCSPAAPPRVPDLMRSSTELESFPLLLGTKLTLQH</sequence>
<organism evidence="2 3">
    <name type="scientific">Ramazzottius varieornatus</name>
    <name type="common">Water bear</name>
    <name type="synonym">Tardigrade</name>
    <dbReference type="NCBI Taxonomy" id="947166"/>
    <lineage>
        <taxon>Eukaryota</taxon>
        <taxon>Metazoa</taxon>
        <taxon>Ecdysozoa</taxon>
        <taxon>Tardigrada</taxon>
        <taxon>Eutardigrada</taxon>
        <taxon>Parachela</taxon>
        <taxon>Hypsibioidea</taxon>
        <taxon>Ramazzottiidae</taxon>
        <taxon>Ramazzottius</taxon>
    </lineage>
</organism>
<accession>A0A1D1VTU6</accession>
<name>A0A1D1VTU6_RAMVA</name>
<reference evidence="2 3" key="1">
    <citation type="journal article" date="2016" name="Nat. Commun.">
        <title>Extremotolerant tardigrade genome and improved radiotolerance of human cultured cells by tardigrade-unique protein.</title>
        <authorList>
            <person name="Hashimoto T."/>
            <person name="Horikawa D.D."/>
            <person name="Saito Y."/>
            <person name="Kuwahara H."/>
            <person name="Kozuka-Hata H."/>
            <person name="Shin-I T."/>
            <person name="Minakuchi Y."/>
            <person name="Ohishi K."/>
            <person name="Motoyama A."/>
            <person name="Aizu T."/>
            <person name="Enomoto A."/>
            <person name="Kondo K."/>
            <person name="Tanaka S."/>
            <person name="Hara Y."/>
            <person name="Koshikawa S."/>
            <person name="Sagara H."/>
            <person name="Miura T."/>
            <person name="Yokobori S."/>
            <person name="Miyagawa K."/>
            <person name="Suzuki Y."/>
            <person name="Kubo T."/>
            <person name="Oyama M."/>
            <person name="Kohara Y."/>
            <person name="Fujiyama A."/>
            <person name="Arakawa K."/>
            <person name="Katayama T."/>
            <person name="Toyoda A."/>
            <person name="Kunieda T."/>
        </authorList>
    </citation>
    <scope>NUCLEOTIDE SEQUENCE [LARGE SCALE GENOMIC DNA]</scope>
    <source>
        <strain evidence="2 3">YOKOZUNA-1</strain>
    </source>
</reference>